<dbReference type="STRING" id="1245471.PCA10_26750"/>
<gene>
    <name evidence="1" type="ORF">PCA10_26750</name>
</gene>
<dbReference type="KEGG" id="pre:PCA10_26750"/>
<keyword evidence="2" id="KW-1185">Reference proteome</keyword>
<accession>S6AF02</accession>
<sequence length="89" mass="9568">MRKRLEQRLQTRLSGQMPGHIVSCVIDMDGGVSITIEQPASGESWLISGIPMQSLVGRGAMERTVAQIIGEIHSLRGEAPLLLATDGNT</sequence>
<dbReference type="HOGENOM" id="CLU_2452339_0_0_6"/>
<dbReference type="EMBL" id="AP013068">
    <property type="protein sequence ID" value="BAN48407.1"/>
    <property type="molecule type" value="Genomic_DNA"/>
</dbReference>
<reference evidence="1 2" key="1">
    <citation type="journal article" date="2013" name="Genome Announc.">
        <title>Complete Genome Sequence of the Carbazole Degrader Pseudomonas resinovorans Strain CA10 (NBRC 106553).</title>
        <authorList>
            <person name="Shintani M."/>
            <person name="Hosoyama A."/>
            <person name="Ohji S."/>
            <person name="Tsuchikane K."/>
            <person name="Takarada H."/>
            <person name="Yamazoe A."/>
            <person name="Fujita N."/>
            <person name="Nojiri H."/>
        </authorList>
    </citation>
    <scope>NUCLEOTIDE SEQUENCE [LARGE SCALE GENOMIC DNA]</scope>
    <source>
        <strain evidence="1 2">NBRC 106553</strain>
    </source>
</reference>
<dbReference type="RefSeq" id="WP_016492601.1">
    <property type="nucleotide sequence ID" value="NC_021499.1"/>
</dbReference>
<evidence type="ECO:0000313" key="2">
    <source>
        <dbReference type="Proteomes" id="UP000015503"/>
    </source>
</evidence>
<name>S6AF02_METRE</name>
<protein>
    <submittedName>
        <fullName evidence="1">Uncharacterized protein</fullName>
    </submittedName>
</protein>
<evidence type="ECO:0000313" key="1">
    <source>
        <dbReference type="EMBL" id="BAN48407.1"/>
    </source>
</evidence>
<proteinExistence type="predicted"/>
<dbReference type="AlphaFoldDB" id="S6AF02"/>
<dbReference type="Proteomes" id="UP000015503">
    <property type="component" value="Chromosome"/>
</dbReference>
<dbReference type="OrthoDB" id="6993565at2"/>
<organism evidence="1 2">
    <name type="scientific">Metapseudomonas resinovorans NBRC 106553</name>
    <dbReference type="NCBI Taxonomy" id="1245471"/>
    <lineage>
        <taxon>Bacteria</taxon>
        <taxon>Pseudomonadati</taxon>
        <taxon>Pseudomonadota</taxon>
        <taxon>Gammaproteobacteria</taxon>
        <taxon>Pseudomonadales</taxon>
        <taxon>Pseudomonadaceae</taxon>
        <taxon>Metapseudomonas</taxon>
    </lineage>
</organism>
<dbReference type="PATRIC" id="fig|1245471.3.peg.2709"/>